<evidence type="ECO:0000256" key="1">
    <source>
        <dbReference type="SAM" id="Phobius"/>
    </source>
</evidence>
<feature type="transmembrane region" description="Helical" evidence="1">
    <location>
        <begin position="77"/>
        <end position="101"/>
    </location>
</feature>
<feature type="transmembrane region" description="Helical" evidence="1">
    <location>
        <begin position="166"/>
        <end position="182"/>
    </location>
</feature>
<reference evidence="3" key="1">
    <citation type="journal article" date="2019" name="Int. J. Syst. Evol. Microbiol.">
        <title>The Global Catalogue of Microorganisms (GCM) 10K type strain sequencing project: providing services to taxonomists for standard genome sequencing and annotation.</title>
        <authorList>
            <consortium name="The Broad Institute Genomics Platform"/>
            <consortium name="The Broad Institute Genome Sequencing Center for Infectious Disease"/>
            <person name="Wu L."/>
            <person name="Ma J."/>
        </authorList>
    </citation>
    <scope>NUCLEOTIDE SEQUENCE [LARGE SCALE GENOMIC DNA]</scope>
    <source>
        <strain evidence="3">JCM 14370</strain>
    </source>
</reference>
<organism evidence="2 3">
    <name type="scientific">Deinococcus roseus</name>
    <dbReference type="NCBI Taxonomy" id="392414"/>
    <lineage>
        <taxon>Bacteria</taxon>
        <taxon>Thermotogati</taxon>
        <taxon>Deinococcota</taxon>
        <taxon>Deinococci</taxon>
        <taxon>Deinococcales</taxon>
        <taxon>Deinococcaceae</taxon>
        <taxon>Deinococcus</taxon>
    </lineage>
</organism>
<comment type="caution">
    <text evidence="2">The sequence shown here is derived from an EMBL/GenBank/DDBJ whole genome shotgun (WGS) entry which is preliminary data.</text>
</comment>
<sequence length="225" mass="25053">MEFLVGAIALNVPYMLLIQRFNYPDILREPAAQILTQYHALGSSGILIWLAFAWFSFPLLLAMVGLHGILKNTRHPLLYHATTFGILAAVLQMVGLLRWVFVNPVLADLYLNASSTEGTRAAVTVVFQAIHQYGGVLLGEHLGQVFTVLWMWTISLIALQTRLFPRWFGVLGFGAGAIYLLGQLELLHTVMPSLPFWEPAGLVGSLLWLVWVVLLGVFLIQLSKK</sequence>
<evidence type="ECO:0000313" key="2">
    <source>
        <dbReference type="EMBL" id="GGJ45580.1"/>
    </source>
</evidence>
<accession>A0ABQ2D448</accession>
<keyword evidence="1" id="KW-0812">Transmembrane</keyword>
<gene>
    <name evidence="2" type="ORF">GCM10008938_34900</name>
</gene>
<name>A0ABQ2D448_9DEIO</name>
<feature type="transmembrane region" description="Helical" evidence="1">
    <location>
        <begin position="46"/>
        <end position="70"/>
    </location>
</feature>
<keyword evidence="1" id="KW-1133">Transmembrane helix</keyword>
<dbReference type="EMBL" id="BMOD01000015">
    <property type="protein sequence ID" value="GGJ45580.1"/>
    <property type="molecule type" value="Genomic_DNA"/>
</dbReference>
<proteinExistence type="predicted"/>
<feature type="transmembrane region" description="Helical" evidence="1">
    <location>
        <begin position="141"/>
        <end position="159"/>
    </location>
</feature>
<dbReference type="Proteomes" id="UP000632222">
    <property type="component" value="Unassembled WGS sequence"/>
</dbReference>
<keyword evidence="3" id="KW-1185">Reference proteome</keyword>
<dbReference type="Pfam" id="PF14329">
    <property type="entry name" value="DUF4386"/>
    <property type="match status" value="1"/>
</dbReference>
<dbReference type="InterPro" id="IPR025495">
    <property type="entry name" value="DUF4386"/>
</dbReference>
<keyword evidence="1" id="KW-0472">Membrane</keyword>
<evidence type="ECO:0000313" key="3">
    <source>
        <dbReference type="Proteomes" id="UP000632222"/>
    </source>
</evidence>
<feature type="transmembrane region" description="Helical" evidence="1">
    <location>
        <begin position="202"/>
        <end position="222"/>
    </location>
</feature>
<evidence type="ECO:0008006" key="4">
    <source>
        <dbReference type="Google" id="ProtNLM"/>
    </source>
</evidence>
<protein>
    <recommendedName>
        <fullName evidence="4">DUF4386 domain-containing protein</fullName>
    </recommendedName>
</protein>